<keyword evidence="6" id="KW-1185">Reference proteome</keyword>
<organism evidence="5 6">
    <name type="scientific">Hericium alpestre</name>
    <dbReference type="NCBI Taxonomy" id="135208"/>
    <lineage>
        <taxon>Eukaryota</taxon>
        <taxon>Fungi</taxon>
        <taxon>Dikarya</taxon>
        <taxon>Basidiomycota</taxon>
        <taxon>Agaricomycotina</taxon>
        <taxon>Agaricomycetes</taxon>
        <taxon>Russulales</taxon>
        <taxon>Hericiaceae</taxon>
        <taxon>Hericium</taxon>
    </lineage>
</organism>
<evidence type="ECO:0000256" key="3">
    <source>
        <dbReference type="ARBA" id="ARBA00022679"/>
    </source>
</evidence>
<keyword evidence="4" id="KW-0479">Metal-binding</keyword>
<evidence type="ECO:0000313" key="5">
    <source>
        <dbReference type="EMBL" id="TFY74395.1"/>
    </source>
</evidence>
<dbReference type="PANTHER" id="PTHR13778">
    <property type="entry name" value="GLYCOSYLTRANSFERASE 8 DOMAIN-CONTAINING PROTEIN"/>
    <property type="match status" value="1"/>
</dbReference>
<dbReference type="GO" id="GO:0046872">
    <property type="term" value="F:metal ion binding"/>
    <property type="evidence" value="ECO:0007669"/>
    <property type="project" value="UniProtKB-KW"/>
</dbReference>
<gene>
    <name evidence="5" type="ORF">EWM64_g9616</name>
</gene>
<dbReference type="AlphaFoldDB" id="A0A4Y9ZI38"/>
<dbReference type="InterPro" id="IPR050748">
    <property type="entry name" value="Glycosyltrans_8_dom-fam"/>
</dbReference>
<evidence type="ECO:0000256" key="4">
    <source>
        <dbReference type="ARBA" id="ARBA00022723"/>
    </source>
</evidence>
<dbReference type="Gene3D" id="3.40.50.150">
    <property type="entry name" value="Vaccinia Virus protein VP39"/>
    <property type="match status" value="1"/>
</dbReference>
<dbReference type="GO" id="GO:0016757">
    <property type="term" value="F:glycosyltransferase activity"/>
    <property type="evidence" value="ECO:0007669"/>
    <property type="project" value="UniProtKB-KW"/>
</dbReference>
<proteinExistence type="inferred from homology"/>
<evidence type="ECO:0000313" key="6">
    <source>
        <dbReference type="Proteomes" id="UP000298061"/>
    </source>
</evidence>
<keyword evidence="3" id="KW-0808">Transferase</keyword>
<name>A0A4Y9ZI38_9AGAM</name>
<dbReference type="SUPFAM" id="SSF53335">
    <property type="entry name" value="S-adenosyl-L-methionine-dependent methyltransferases"/>
    <property type="match status" value="1"/>
</dbReference>
<comment type="caution">
    <text evidence="5">The sequence shown here is derived from an EMBL/GenBank/DDBJ whole genome shotgun (WGS) entry which is preliminary data.</text>
</comment>
<evidence type="ECO:0000256" key="1">
    <source>
        <dbReference type="ARBA" id="ARBA00006351"/>
    </source>
</evidence>
<dbReference type="InterPro" id="IPR029063">
    <property type="entry name" value="SAM-dependent_MTases_sf"/>
</dbReference>
<dbReference type="Pfam" id="PF01501">
    <property type="entry name" value="Glyco_transf_8"/>
    <property type="match status" value="1"/>
</dbReference>
<dbReference type="EMBL" id="SFCI01002111">
    <property type="protein sequence ID" value="TFY74395.1"/>
    <property type="molecule type" value="Genomic_DNA"/>
</dbReference>
<dbReference type="InterPro" id="IPR002495">
    <property type="entry name" value="Glyco_trans_8"/>
</dbReference>
<dbReference type="PANTHER" id="PTHR13778:SF47">
    <property type="entry name" value="LIPOPOLYSACCHARIDE 1,3-GALACTOSYLTRANSFERASE"/>
    <property type="match status" value="1"/>
</dbReference>
<evidence type="ECO:0000256" key="2">
    <source>
        <dbReference type="ARBA" id="ARBA00022676"/>
    </source>
</evidence>
<dbReference type="Gene3D" id="3.90.550.10">
    <property type="entry name" value="Spore Coat Polysaccharide Biosynthesis Protein SpsA, Chain A"/>
    <property type="match status" value="1"/>
</dbReference>
<comment type="similarity">
    <text evidence="1">Belongs to the glycosyltransferase 8 family.</text>
</comment>
<protein>
    <submittedName>
        <fullName evidence="5">Uncharacterized protein</fullName>
    </submittedName>
</protein>
<sequence>MASPTESPDMATDKAKDYLFTSTQDWFSFNMETWRKLFPLVTSKAPRVLEIGSWEGRSATFLLDELCREDGSIVCIDHFDLMRSDAGRERCRNITHNLAETGKTHRILDHFSFPALMILLEEEMSSAEPGFDWVYVDGSHEADDTLLDGELAWRLARKGAVFIFDDYDWNVEPQDSRHHPKRGIDAFLSLHDGEYTRLSSPSQYQMILQKTSDMCIGFLVKEKADQDLAHALGYGINVVYAIDSGYAMPAAVSVRSILEHTKERLTVYIINCGLADDDKSKLRDSLPSRENFGLVFLDLPSGCLTRNAGVVWAKLEIATVVPVERVLYLDGDTLLRADIKRLWDEDLRGSPLAAVRDVGCSVLLYTHAGPAGGSR</sequence>
<dbReference type="SUPFAM" id="SSF53448">
    <property type="entry name" value="Nucleotide-diphospho-sugar transferases"/>
    <property type="match status" value="1"/>
</dbReference>
<dbReference type="STRING" id="135208.A0A4Y9ZI38"/>
<accession>A0A4Y9ZI38</accession>
<dbReference type="OrthoDB" id="2014201at2759"/>
<dbReference type="Pfam" id="PF13578">
    <property type="entry name" value="Methyltransf_24"/>
    <property type="match status" value="1"/>
</dbReference>
<dbReference type="Proteomes" id="UP000298061">
    <property type="component" value="Unassembled WGS sequence"/>
</dbReference>
<reference evidence="5 6" key="1">
    <citation type="submission" date="2019-02" db="EMBL/GenBank/DDBJ databases">
        <title>Genome sequencing of the rare red list fungi Hericium alpestre (H. flagellum).</title>
        <authorList>
            <person name="Buettner E."/>
            <person name="Kellner H."/>
        </authorList>
    </citation>
    <scope>NUCLEOTIDE SEQUENCE [LARGE SCALE GENOMIC DNA]</scope>
    <source>
        <strain evidence="5 6">DSM 108284</strain>
    </source>
</reference>
<dbReference type="InterPro" id="IPR029044">
    <property type="entry name" value="Nucleotide-diphossugar_trans"/>
</dbReference>
<keyword evidence="2" id="KW-0328">Glycosyltransferase</keyword>